<evidence type="ECO:0000256" key="2">
    <source>
        <dbReference type="SAM" id="SignalP"/>
    </source>
</evidence>
<feature type="signal peptide" evidence="2">
    <location>
        <begin position="1"/>
        <end position="18"/>
    </location>
</feature>
<evidence type="ECO:0000256" key="1">
    <source>
        <dbReference type="ARBA" id="ARBA00022801"/>
    </source>
</evidence>
<reference evidence="4 5" key="1">
    <citation type="submission" date="2016-11" db="EMBL/GenBank/DDBJ databases">
        <authorList>
            <person name="Jaros S."/>
            <person name="Januszkiewicz K."/>
            <person name="Wedrychowicz H."/>
        </authorList>
    </citation>
    <scope>NUCLEOTIDE SEQUENCE [LARGE SCALE GENOMIC DNA]</scope>
    <source>
        <strain evidence="4 5">DSM 14916</strain>
    </source>
</reference>
<dbReference type="STRING" id="198092.SAMN02745194_02356"/>
<dbReference type="InterPro" id="IPR029058">
    <property type="entry name" value="AB_hydrolase_fold"/>
</dbReference>
<dbReference type="PANTHER" id="PTHR22946">
    <property type="entry name" value="DIENELACTONE HYDROLASE DOMAIN-CONTAINING PROTEIN-RELATED"/>
    <property type="match status" value="1"/>
</dbReference>
<dbReference type="SUPFAM" id="SSF53474">
    <property type="entry name" value="alpha/beta-Hydrolases"/>
    <property type="match status" value="1"/>
</dbReference>
<dbReference type="Gene3D" id="3.40.50.1820">
    <property type="entry name" value="alpha/beta hydrolase"/>
    <property type="match status" value="1"/>
</dbReference>
<evidence type="ECO:0000259" key="3">
    <source>
        <dbReference type="Pfam" id="PF01738"/>
    </source>
</evidence>
<dbReference type="PANTHER" id="PTHR22946:SF9">
    <property type="entry name" value="POLYKETIDE TRANSFERASE AF380"/>
    <property type="match status" value="1"/>
</dbReference>
<protein>
    <submittedName>
        <fullName evidence="4">Dienelactone hydrolase</fullName>
    </submittedName>
</protein>
<evidence type="ECO:0000313" key="4">
    <source>
        <dbReference type="EMBL" id="SHJ34716.1"/>
    </source>
</evidence>
<dbReference type="Pfam" id="PF01738">
    <property type="entry name" value="DLH"/>
    <property type="match status" value="1"/>
</dbReference>
<dbReference type="InterPro" id="IPR050261">
    <property type="entry name" value="FrsA_esterase"/>
</dbReference>
<proteinExistence type="predicted"/>
<dbReference type="GO" id="GO:0052689">
    <property type="term" value="F:carboxylic ester hydrolase activity"/>
    <property type="evidence" value="ECO:0007669"/>
    <property type="project" value="UniProtKB-ARBA"/>
</dbReference>
<keyword evidence="2" id="KW-0732">Signal</keyword>
<evidence type="ECO:0000313" key="5">
    <source>
        <dbReference type="Proteomes" id="UP000184387"/>
    </source>
</evidence>
<feature type="chain" id="PRO_5012025438" evidence="2">
    <location>
        <begin position="19"/>
        <end position="281"/>
    </location>
</feature>
<dbReference type="RefSeq" id="WP_073134903.1">
    <property type="nucleotide sequence ID" value="NZ_FQZF01000012.1"/>
</dbReference>
<gene>
    <name evidence="4" type="ORF">SAMN02745194_02356</name>
</gene>
<keyword evidence="1 4" id="KW-0378">Hydrolase</keyword>
<sequence>MKRLAPLALLAAAPVMTAEPVSIPGPGGQPLRGLLVRPASGLPGIPVVALHGCGGLGGPGMPLSLPAREADWAARLAALGHPVLFPDSFGSRGVTQVCSGGEKGILPETVRRADAHAAAAWASGQGWAAPGGAFLIGWSHGGSTALAAAGAPVPPGVLRGAIALYPGCARPGREPPPWRPATPVLMLLGGADDWTPPGPCRLAAERTRPAPVELVEYPGAVHGFDQPGMPVRVLSGLDMTARGDGTARMGTDPAARVDALRRVPAFLAARGAAHGGPAPKE</sequence>
<dbReference type="OrthoDB" id="9771666at2"/>
<name>A0A1M6IJU4_9PROT</name>
<dbReference type="EMBL" id="FQZF01000012">
    <property type="protein sequence ID" value="SHJ34716.1"/>
    <property type="molecule type" value="Genomic_DNA"/>
</dbReference>
<dbReference type="Proteomes" id="UP000184387">
    <property type="component" value="Unassembled WGS sequence"/>
</dbReference>
<accession>A0A1M6IJU4</accession>
<dbReference type="AlphaFoldDB" id="A0A1M6IJU4"/>
<organism evidence="4 5">
    <name type="scientific">Muricoccus roseus</name>
    <dbReference type="NCBI Taxonomy" id="198092"/>
    <lineage>
        <taxon>Bacteria</taxon>
        <taxon>Pseudomonadati</taxon>
        <taxon>Pseudomonadota</taxon>
        <taxon>Alphaproteobacteria</taxon>
        <taxon>Acetobacterales</taxon>
        <taxon>Roseomonadaceae</taxon>
        <taxon>Muricoccus</taxon>
    </lineage>
</organism>
<feature type="domain" description="Dienelactone hydrolase" evidence="3">
    <location>
        <begin position="69"/>
        <end position="267"/>
    </location>
</feature>
<dbReference type="InterPro" id="IPR002925">
    <property type="entry name" value="Dienelactn_hydro"/>
</dbReference>
<keyword evidence="5" id="KW-1185">Reference proteome</keyword>